<dbReference type="AlphaFoldDB" id="A0A6C0BJE8"/>
<protein>
    <submittedName>
        <fullName evidence="1">Uncharacterized protein</fullName>
    </submittedName>
</protein>
<organism evidence="1">
    <name type="scientific">viral metagenome</name>
    <dbReference type="NCBI Taxonomy" id="1070528"/>
    <lineage>
        <taxon>unclassified sequences</taxon>
        <taxon>metagenomes</taxon>
        <taxon>organismal metagenomes</taxon>
    </lineage>
</organism>
<proteinExistence type="predicted"/>
<evidence type="ECO:0000313" key="1">
    <source>
        <dbReference type="EMBL" id="QHS91871.1"/>
    </source>
</evidence>
<sequence>MNNMEERIKLFQELHNNKWFHIMNWTLDLILIKDPKNRRNHIAFGSCFYFDDD</sequence>
<accession>A0A6C0BJE8</accession>
<name>A0A6C0BJE8_9ZZZZ</name>
<dbReference type="EMBL" id="MN739165">
    <property type="protein sequence ID" value="QHS91871.1"/>
    <property type="molecule type" value="Genomic_DNA"/>
</dbReference>
<reference evidence="1" key="1">
    <citation type="journal article" date="2020" name="Nature">
        <title>Giant virus diversity and host interactions through global metagenomics.</title>
        <authorList>
            <person name="Schulz F."/>
            <person name="Roux S."/>
            <person name="Paez-Espino D."/>
            <person name="Jungbluth S."/>
            <person name="Walsh D.A."/>
            <person name="Denef V.J."/>
            <person name="McMahon K.D."/>
            <person name="Konstantinidis K.T."/>
            <person name="Eloe-Fadrosh E.A."/>
            <person name="Kyrpides N.C."/>
            <person name="Woyke T."/>
        </authorList>
    </citation>
    <scope>NUCLEOTIDE SEQUENCE</scope>
    <source>
        <strain evidence="1">GVMAG-M-3300013006-15</strain>
    </source>
</reference>